<evidence type="ECO:0000313" key="3">
    <source>
        <dbReference type="Proteomes" id="UP001066276"/>
    </source>
</evidence>
<feature type="compositionally biased region" description="Basic and acidic residues" evidence="1">
    <location>
        <begin position="7"/>
        <end position="20"/>
    </location>
</feature>
<keyword evidence="3" id="KW-1185">Reference proteome</keyword>
<dbReference type="EMBL" id="JANPWB010000006">
    <property type="protein sequence ID" value="KAJ1181423.1"/>
    <property type="molecule type" value="Genomic_DNA"/>
</dbReference>
<accession>A0AAV7TY57</accession>
<gene>
    <name evidence="2" type="ORF">NDU88_006630</name>
</gene>
<dbReference type="AlphaFoldDB" id="A0AAV7TY57"/>
<feature type="region of interest" description="Disordered" evidence="1">
    <location>
        <begin position="1"/>
        <end position="20"/>
    </location>
</feature>
<organism evidence="2 3">
    <name type="scientific">Pleurodeles waltl</name>
    <name type="common">Iberian ribbed newt</name>
    <dbReference type="NCBI Taxonomy" id="8319"/>
    <lineage>
        <taxon>Eukaryota</taxon>
        <taxon>Metazoa</taxon>
        <taxon>Chordata</taxon>
        <taxon>Craniata</taxon>
        <taxon>Vertebrata</taxon>
        <taxon>Euteleostomi</taxon>
        <taxon>Amphibia</taxon>
        <taxon>Batrachia</taxon>
        <taxon>Caudata</taxon>
        <taxon>Salamandroidea</taxon>
        <taxon>Salamandridae</taxon>
        <taxon>Pleurodelinae</taxon>
        <taxon>Pleurodeles</taxon>
    </lineage>
</organism>
<comment type="caution">
    <text evidence="2">The sequence shown here is derived from an EMBL/GenBank/DDBJ whole genome shotgun (WGS) entry which is preliminary data.</text>
</comment>
<reference evidence="2" key="1">
    <citation type="journal article" date="2022" name="bioRxiv">
        <title>Sequencing and chromosome-scale assembly of the giantPleurodeles waltlgenome.</title>
        <authorList>
            <person name="Brown T."/>
            <person name="Elewa A."/>
            <person name="Iarovenko S."/>
            <person name="Subramanian E."/>
            <person name="Araus A.J."/>
            <person name="Petzold A."/>
            <person name="Susuki M."/>
            <person name="Suzuki K.-i.T."/>
            <person name="Hayashi T."/>
            <person name="Toyoda A."/>
            <person name="Oliveira C."/>
            <person name="Osipova E."/>
            <person name="Leigh N.D."/>
            <person name="Simon A."/>
            <person name="Yun M.H."/>
        </authorList>
    </citation>
    <scope>NUCLEOTIDE SEQUENCE</scope>
    <source>
        <strain evidence="2">20211129_DDA</strain>
        <tissue evidence="2">Liver</tissue>
    </source>
</reference>
<evidence type="ECO:0000256" key="1">
    <source>
        <dbReference type="SAM" id="MobiDB-lite"/>
    </source>
</evidence>
<dbReference type="Proteomes" id="UP001066276">
    <property type="component" value="Chromosome 3_2"/>
</dbReference>
<proteinExistence type="predicted"/>
<protein>
    <submittedName>
        <fullName evidence="2">Uncharacterized protein</fullName>
    </submittedName>
</protein>
<name>A0AAV7TY57_PLEWA</name>
<sequence length="86" mass="9555">MPGSRLTDARRTQGYKTKRDSKGWCRESRCEGVRFISQDPGQDWATDVITSARLGDRTCLVPLGTKSHMPVLNLAALMCMRGPCIV</sequence>
<evidence type="ECO:0000313" key="2">
    <source>
        <dbReference type="EMBL" id="KAJ1181423.1"/>
    </source>
</evidence>